<keyword evidence="4" id="KW-1185">Reference proteome</keyword>
<dbReference type="NCBIfam" id="NF040570">
    <property type="entry name" value="guided_TnpB"/>
    <property type="match status" value="1"/>
</dbReference>
<dbReference type="AlphaFoldDB" id="A0A1U7NG43"/>
<gene>
    <name evidence="3" type="ORF">BO222_06475</name>
</gene>
<reference evidence="3 4" key="1">
    <citation type="submission" date="2016-11" db="EMBL/GenBank/DDBJ databases">
        <title>Description of two novel members of the family Erysipelotrichaceae: Ileibacterium lipovorans gen. nov., sp. nov. and Dubosiella newyorkensis, gen. nov., sp. nov.</title>
        <authorList>
            <person name="Cox L.M."/>
            <person name="Sohn J."/>
            <person name="Tyrrell K.L."/>
            <person name="Citron D.M."/>
            <person name="Lawson P.A."/>
            <person name="Patel N.B."/>
            <person name="Iizumi T."/>
            <person name="Perez-Perez G.I."/>
            <person name="Goldstein E.J."/>
            <person name="Blaser M.J."/>
        </authorList>
    </citation>
    <scope>NUCLEOTIDE SEQUENCE [LARGE SCALE GENOMIC DNA]</scope>
    <source>
        <strain evidence="3 4">NYU-BL-A3</strain>
    </source>
</reference>
<evidence type="ECO:0000313" key="3">
    <source>
        <dbReference type="EMBL" id="OLU39581.1"/>
    </source>
</evidence>
<dbReference type="Pfam" id="PF01385">
    <property type="entry name" value="OrfB_IS605"/>
    <property type="match status" value="1"/>
</dbReference>
<sequence>MDQSSLNYTWYADDLAKLLKTEDYAFLKEVDCIALKQSLYHLDNDFQDFFRNPAIGFPKFKSKKANLKSCTTLWINGNVAIKDDVIRLAKVGLVKIELHCPIPSDKLKSVTISQSPSEEYYASILFEYENQAHQQTSQKSINLVHSMPELSKDPDGKEPKYPSYYYETEKKLKREKRKLSRMVKGSNNWNKQRIKVDQIHEKMENQRKDFLYKQPRTDSQ</sequence>
<proteinExistence type="predicted"/>
<organism evidence="3 4">
    <name type="scientific">Ileibacterium valens</name>
    <dbReference type="NCBI Taxonomy" id="1862668"/>
    <lineage>
        <taxon>Bacteria</taxon>
        <taxon>Bacillati</taxon>
        <taxon>Bacillota</taxon>
        <taxon>Erysipelotrichia</taxon>
        <taxon>Erysipelotrichales</taxon>
        <taxon>Erysipelotrichaceae</taxon>
        <taxon>Ileibacterium</taxon>
    </lineage>
</organism>
<evidence type="ECO:0000256" key="1">
    <source>
        <dbReference type="SAM" id="MobiDB-lite"/>
    </source>
</evidence>
<feature type="domain" description="Probable transposase IS891/IS1136/IS1341" evidence="2">
    <location>
        <begin position="158"/>
        <end position="213"/>
    </location>
</feature>
<evidence type="ECO:0000259" key="2">
    <source>
        <dbReference type="Pfam" id="PF01385"/>
    </source>
</evidence>
<dbReference type="EMBL" id="MPJW01000132">
    <property type="protein sequence ID" value="OLU39581.1"/>
    <property type="molecule type" value="Genomic_DNA"/>
</dbReference>
<name>A0A1U7NG43_9FIRM</name>
<dbReference type="InterPro" id="IPR001959">
    <property type="entry name" value="Transposase"/>
</dbReference>
<protein>
    <recommendedName>
        <fullName evidence="2">Probable transposase IS891/IS1136/IS1341 domain-containing protein</fullName>
    </recommendedName>
</protein>
<comment type="caution">
    <text evidence="3">The sequence shown here is derived from an EMBL/GenBank/DDBJ whole genome shotgun (WGS) entry which is preliminary data.</text>
</comment>
<evidence type="ECO:0000313" key="4">
    <source>
        <dbReference type="Proteomes" id="UP000186341"/>
    </source>
</evidence>
<accession>A0A1U7NG43</accession>
<dbReference type="Proteomes" id="UP000186341">
    <property type="component" value="Unassembled WGS sequence"/>
</dbReference>
<feature type="region of interest" description="Disordered" evidence="1">
    <location>
        <begin position="201"/>
        <end position="220"/>
    </location>
</feature>